<evidence type="ECO:0000313" key="4">
    <source>
        <dbReference type="EMBL" id="QCE09153.1"/>
    </source>
</evidence>
<evidence type="ECO:0000259" key="3">
    <source>
        <dbReference type="Pfam" id="PF22725"/>
    </source>
</evidence>
<dbReference type="PANTHER" id="PTHR42840">
    <property type="entry name" value="NAD(P)-BINDING ROSSMANN-FOLD SUPERFAMILY PROTEIN-RELATED"/>
    <property type="match status" value="1"/>
</dbReference>
<reference evidence="4 5" key="1">
    <citation type="submission" date="2019-04" db="EMBL/GenBank/DDBJ databases">
        <title>An improved genome assembly and genetic linkage map for asparagus bean, Vigna unguiculata ssp. sesquipedialis.</title>
        <authorList>
            <person name="Xia Q."/>
            <person name="Zhang R."/>
            <person name="Dong Y."/>
        </authorList>
    </citation>
    <scope>NUCLEOTIDE SEQUENCE [LARGE SCALE GENOMIC DNA]</scope>
    <source>
        <tissue evidence="4">Leaf</tissue>
    </source>
</reference>
<accession>A0A4D6N5R3</accession>
<dbReference type="SUPFAM" id="SSF51735">
    <property type="entry name" value="NAD(P)-binding Rossmann-fold domains"/>
    <property type="match status" value="1"/>
</dbReference>
<protein>
    <submittedName>
        <fullName evidence="4">Glucose-fructose oxidoreductase</fullName>
    </submittedName>
</protein>
<sequence length="362" mass="39034">MATKVPQIAILGAGIFVKTVYIPKLAEISHLFHLKAIWSRSQGSATAAVEIAGEHFAGVECKWGDSGLEEIIQDGSIDAVAIVLAGQNQVDFSLRLLKAGKHVIQEKPASSSTIELETALSSYQSISAASPGPLIWSVAENYRFESGLLEGKKLIADIGKIITIHLTMEASMTTSNPYYSTSWRHSFTGGYVLDMGVHFVAALRLIVGSEVASVSARTSHVDLNLPPPDTISSVLSVCGSCQLQNTQGKWSKIILLTDFLWRFVGLNGTLEIEQIFEGKQGYLVSLHGADGQVKRSTFPSDGVIEELKAFLSDVSENTLKKGSEFVAEPRLSIVEGARDVAVLEAIFESGAKEGEVVHVKKF</sequence>
<dbReference type="GO" id="GO:0005737">
    <property type="term" value="C:cytoplasm"/>
    <property type="evidence" value="ECO:0007669"/>
    <property type="project" value="TreeGrafter"/>
</dbReference>
<dbReference type="PANTHER" id="PTHR42840:SF5">
    <property type="entry name" value="NAD(P)-BINDING ROSSMANN-FOLD SUPERFAMILY PROTEIN"/>
    <property type="match status" value="1"/>
</dbReference>
<dbReference type="InterPro" id="IPR000683">
    <property type="entry name" value="Gfo/Idh/MocA-like_OxRdtase_N"/>
</dbReference>
<evidence type="ECO:0000313" key="5">
    <source>
        <dbReference type="Proteomes" id="UP000501690"/>
    </source>
</evidence>
<feature type="domain" description="GFO/IDH/MocA-like oxidoreductase" evidence="3">
    <location>
        <begin position="157"/>
        <end position="234"/>
    </location>
</feature>
<comment type="similarity">
    <text evidence="1">Belongs to the Gfo/Idh/MocA family.</text>
</comment>
<gene>
    <name evidence="4" type="ORF">DEO72_LG10g372</name>
</gene>
<dbReference type="Gene3D" id="3.40.50.720">
    <property type="entry name" value="NAD(P)-binding Rossmann-like Domain"/>
    <property type="match status" value="1"/>
</dbReference>
<dbReference type="InterPro" id="IPR036291">
    <property type="entry name" value="NAD(P)-bd_dom_sf"/>
</dbReference>
<dbReference type="GO" id="GO:0006740">
    <property type="term" value="P:NADPH regeneration"/>
    <property type="evidence" value="ECO:0007669"/>
    <property type="project" value="TreeGrafter"/>
</dbReference>
<dbReference type="InterPro" id="IPR055170">
    <property type="entry name" value="GFO_IDH_MocA-like_dom"/>
</dbReference>
<keyword evidence="5" id="KW-1185">Reference proteome</keyword>
<organism evidence="4 5">
    <name type="scientific">Vigna unguiculata</name>
    <name type="common">Cowpea</name>
    <dbReference type="NCBI Taxonomy" id="3917"/>
    <lineage>
        <taxon>Eukaryota</taxon>
        <taxon>Viridiplantae</taxon>
        <taxon>Streptophyta</taxon>
        <taxon>Embryophyta</taxon>
        <taxon>Tracheophyta</taxon>
        <taxon>Spermatophyta</taxon>
        <taxon>Magnoliopsida</taxon>
        <taxon>eudicotyledons</taxon>
        <taxon>Gunneridae</taxon>
        <taxon>Pentapetalae</taxon>
        <taxon>rosids</taxon>
        <taxon>fabids</taxon>
        <taxon>Fabales</taxon>
        <taxon>Fabaceae</taxon>
        <taxon>Papilionoideae</taxon>
        <taxon>50 kb inversion clade</taxon>
        <taxon>NPAAA clade</taxon>
        <taxon>indigoferoid/millettioid clade</taxon>
        <taxon>Phaseoleae</taxon>
        <taxon>Vigna</taxon>
    </lineage>
</organism>
<dbReference type="Pfam" id="PF01408">
    <property type="entry name" value="GFO_IDH_MocA"/>
    <property type="match status" value="1"/>
</dbReference>
<dbReference type="AlphaFoldDB" id="A0A4D6N5R3"/>
<proteinExistence type="inferred from homology"/>
<dbReference type="Proteomes" id="UP000501690">
    <property type="component" value="Linkage Group LG10"/>
</dbReference>
<name>A0A4D6N5R3_VIGUN</name>
<dbReference type="EMBL" id="CP039354">
    <property type="protein sequence ID" value="QCE09153.1"/>
    <property type="molecule type" value="Genomic_DNA"/>
</dbReference>
<dbReference type="GO" id="GO:0000166">
    <property type="term" value="F:nucleotide binding"/>
    <property type="evidence" value="ECO:0007669"/>
    <property type="project" value="InterPro"/>
</dbReference>
<evidence type="ECO:0000256" key="1">
    <source>
        <dbReference type="ARBA" id="ARBA00010928"/>
    </source>
</evidence>
<feature type="domain" description="Gfo/Idh/MocA-like oxidoreductase N-terminal" evidence="2">
    <location>
        <begin position="8"/>
        <end position="117"/>
    </location>
</feature>
<evidence type="ECO:0000259" key="2">
    <source>
        <dbReference type="Pfam" id="PF01408"/>
    </source>
</evidence>
<dbReference type="SUPFAM" id="SSF55347">
    <property type="entry name" value="Glyceraldehyde-3-phosphate dehydrogenase-like, C-terminal domain"/>
    <property type="match status" value="1"/>
</dbReference>
<dbReference type="Gene3D" id="3.30.360.10">
    <property type="entry name" value="Dihydrodipicolinate Reductase, domain 2"/>
    <property type="match status" value="1"/>
</dbReference>
<dbReference type="GO" id="GO:0016491">
    <property type="term" value="F:oxidoreductase activity"/>
    <property type="evidence" value="ECO:0007669"/>
    <property type="project" value="TreeGrafter"/>
</dbReference>
<dbReference type="Pfam" id="PF22725">
    <property type="entry name" value="GFO_IDH_MocA_C3"/>
    <property type="match status" value="1"/>
</dbReference>